<reference evidence="2 3" key="1">
    <citation type="submission" date="2012-12" db="EMBL/GenBank/DDBJ databases">
        <title>The Genome Sequence of Bacillus cereus VD133.</title>
        <authorList>
            <consortium name="The Broad Institute Genome Sequencing Platform"/>
            <consortium name="The Broad Institute Genome Sequencing Center for Infectious Disease"/>
            <person name="Feldgarden M."/>
            <person name="Van der Auwera G.A."/>
            <person name="Mahillon J."/>
            <person name="Duprez V."/>
            <person name="Timmery S."/>
            <person name="Mattelet C."/>
            <person name="Dierick K."/>
            <person name="Sun M."/>
            <person name="Yu Z."/>
            <person name="Zhu L."/>
            <person name="Hu X."/>
            <person name="Shank E.B."/>
            <person name="Swiecicka I."/>
            <person name="Hansen B.M."/>
            <person name="Andrup L."/>
            <person name="Walker B."/>
            <person name="Young S.K."/>
            <person name="Zeng Q."/>
            <person name="Gargeya S."/>
            <person name="Fitzgerald M."/>
            <person name="Haas B."/>
            <person name="Abouelleil A."/>
            <person name="Alvarado L."/>
            <person name="Arachchi H.M."/>
            <person name="Berlin A.M."/>
            <person name="Chapman S.B."/>
            <person name="Dewar J."/>
            <person name="Goldberg J."/>
            <person name="Griggs A."/>
            <person name="Gujja S."/>
            <person name="Hansen M."/>
            <person name="Howarth C."/>
            <person name="Imamovic A."/>
            <person name="Larimer J."/>
            <person name="McCowan C."/>
            <person name="Murphy C."/>
            <person name="Neiman D."/>
            <person name="Pearson M."/>
            <person name="Priest M."/>
            <person name="Roberts A."/>
            <person name="Saif S."/>
            <person name="Shea T."/>
            <person name="Sisk P."/>
            <person name="Sykes S."/>
            <person name="Wortman J."/>
            <person name="Nusbaum C."/>
            <person name="Birren B."/>
        </authorList>
    </citation>
    <scope>NUCLEOTIDE SEQUENCE [LARGE SCALE GENOMIC DNA]</scope>
    <source>
        <strain evidence="2 3">VD133</strain>
    </source>
</reference>
<protein>
    <submittedName>
        <fullName evidence="2">6-phosphogluconolactonase</fullName>
    </submittedName>
</protein>
<dbReference type="PANTHER" id="PTHR30344:SF1">
    <property type="entry name" value="6-PHOSPHOGLUCONOLACTONASE"/>
    <property type="match status" value="1"/>
</dbReference>
<dbReference type="Gene3D" id="2.130.10.10">
    <property type="entry name" value="YVTN repeat-like/Quinoprotein amine dehydrogenase"/>
    <property type="match status" value="1"/>
</dbReference>
<dbReference type="SUPFAM" id="SSF51004">
    <property type="entry name" value="C-terminal (heme d1) domain of cytochrome cd1-nitrite reductase"/>
    <property type="match status" value="1"/>
</dbReference>
<dbReference type="GO" id="GO:0005829">
    <property type="term" value="C:cytosol"/>
    <property type="evidence" value="ECO:0007669"/>
    <property type="project" value="TreeGrafter"/>
</dbReference>
<gene>
    <name evidence="2" type="ORF">IIU_06120</name>
</gene>
<dbReference type="EMBL" id="AHFB01000136">
    <property type="protein sequence ID" value="EOO25575.1"/>
    <property type="molecule type" value="Genomic_DNA"/>
</dbReference>
<dbReference type="InterPro" id="IPR019405">
    <property type="entry name" value="Lactonase_7-beta_prop"/>
</dbReference>
<comment type="caution">
    <text evidence="2">The sequence shown here is derived from an EMBL/GenBank/DDBJ whole genome shotgun (WGS) entry which is preliminary data.</text>
</comment>
<dbReference type="GO" id="GO:0017057">
    <property type="term" value="F:6-phosphogluconolactonase activity"/>
    <property type="evidence" value="ECO:0007669"/>
    <property type="project" value="TreeGrafter"/>
</dbReference>
<dbReference type="InterPro" id="IPR050282">
    <property type="entry name" value="Cycloisomerase_2"/>
</dbReference>
<dbReference type="Pfam" id="PF10282">
    <property type="entry name" value="Lactonase"/>
    <property type="match status" value="1"/>
</dbReference>
<dbReference type="InterPro" id="IPR011048">
    <property type="entry name" value="Haem_d1_sf"/>
</dbReference>
<comment type="similarity">
    <text evidence="1">Belongs to the cycloisomerase 2 family.</text>
</comment>
<dbReference type="FunFam" id="2.130.10.10:FF:000306">
    <property type="entry name" value="3-carboxymuconate cyclase"/>
    <property type="match status" value="1"/>
</dbReference>
<evidence type="ECO:0000256" key="1">
    <source>
        <dbReference type="ARBA" id="ARBA00005564"/>
    </source>
</evidence>
<evidence type="ECO:0000313" key="3">
    <source>
        <dbReference type="Proteomes" id="UP000014018"/>
    </source>
</evidence>
<dbReference type="Proteomes" id="UP000014018">
    <property type="component" value="Unassembled WGS sequence"/>
</dbReference>
<proteinExistence type="inferred from homology"/>
<dbReference type="InterPro" id="IPR015943">
    <property type="entry name" value="WD40/YVTN_repeat-like_dom_sf"/>
</dbReference>
<accession>A0A9W5PKW1</accession>
<dbReference type="AlphaFoldDB" id="A0A9W5PKW1"/>
<dbReference type="RefSeq" id="WP_016112051.1">
    <property type="nucleotide sequence ID" value="NZ_KB976193.1"/>
</dbReference>
<evidence type="ECO:0000313" key="2">
    <source>
        <dbReference type="EMBL" id="EOO25575.1"/>
    </source>
</evidence>
<dbReference type="PANTHER" id="PTHR30344">
    <property type="entry name" value="6-PHOSPHOGLUCONOLACTONASE-RELATED"/>
    <property type="match status" value="1"/>
</dbReference>
<organism evidence="2 3">
    <name type="scientific">Bacillus cereus VD133</name>
    <dbReference type="NCBI Taxonomy" id="1053233"/>
    <lineage>
        <taxon>Bacteria</taxon>
        <taxon>Bacillati</taxon>
        <taxon>Bacillota</taxon>
        <taxon>Bacilli</taxon>
        <taxon>Bacillales</taxon>
        <taxon>Bacillaceae</taxon>
        <taxon>Bacillus</taxon>
        <taxon>Bacillus cereus group</taxon>
    </lineage>
</organism>
<name>A0A9W5PKW1_BACCE</name>
<sequence length="353" mass="39129">MMNNREFIGYIGTYTKGDSEGIYAFTLDMGTKKISNVRSVANLDNPTYLTVNRDNQYLYSVIKEEGAGGVAVYSIDSHTGELKALIWQVLEGASPCHISVDSRNRMVFTANYHKGTIESYVINQENGTVRPASSIITHDGSGPNKERQEKPHAHYAGFTPDEKYVVAVDLGIDKLITYEVNNSTLIEVSSLSVNPGSGPRHLTFHPNGKYAYIMTELSSEIIVLTYNTEEGNFTELQYISTIPEDFDENNQGSAVHISSDGRFVYAANRGHNSIAVFSVNQDSGKLVFIEHTSTEGSWPRDFILDPTEQFLIASNEKSNSLVLFLRNESTGKLALLQSNVFVPDPVCVKFLNI</sequence>